<dbReference type="EMBL" id="AP027370">
    <property type="protein sequence ID" value="BDY13056.1"/>
    <property type="molecule type" value="Genomic_DNA"/>
</dbReference>
<reference evidence="1 2" key="1">
    <citation type="submission" date="2023-03" db="EMBL/GenBank/DDBJ databases">
        <title>Description of Hydrogenimonas sp. ISO32.</title>
        <authorList>
            <person name="Mino S."/>
            <person name="Fukazawa S."/>
            <person name="Sawabe T."/>
        </authorList>
    </citation>
    <scope>NUCLEOTIDE SEQUENCE [LARGE SCALE GENOMIC DNA]</scope>
    <source>
        <strain evidence="1 2">ISO32</strain>
    </source>
</reference>
<evidence type="ECO:0000313" key="2">
    <source>
        <dbReference type="Proteomes" id="UP001321445"/>
    </source>
</evidence>
<proteinExistence type="predicted"/>
<organism evidence="1 2">
    <name type="scientific">Hydrogenimonas cancrithermarum</name>
    <dbReference type="NCBI Taxonomy" id="2993563"/>
    <lineage>
        <taxon>Bacteria</taxon>
        <taxon>Pseudomonadati</taxon>
        <taxon>Campylobacterota</taxon>
        <taxon>Epsilonproteobacteria</taxon>
        <taxon>Campylobacterales</taxon>
        <taxon>Hydrogenimonadaceae</taxon>
        <taxon>Hydrogenimonas</taxon>
    </lineage>
</organism>
<protein>
    <submittedName>
        <fullName evidence="1">Uncharacterized protein</fullName>
    </submittedName>
</protein>
<sequence>MKQRQHENVLPPAYEGVERHLMAVFYSGVYITSADIVKVGKSLGLDLPMKERLALLKQIMKHAHENDMKPEMMQGFIQLLQERAKIYNDLAQNFPAAAPLVQKWIQKARSTALLLQREMRSNPYE</sequence>
<name>A0ABN6WVD6_9BACT</name>
<dbReference type="Proteomes" id="UP001321445">
    <property type="component" value="Chromosome"/>
</dbReference>
<accession>A0ABN6WVD6</accession>
<dbReference type="RefSeq" id="WP_286336030.1">
    <property type="nucleotide sequence ID" value="NZ_AP027370.1"/>
</dbReference>
<keyword evidence="2" id="KW-1185">Reference proteome</keyword>
<gene>
    <name evidence="1" type="ORF">HCR_13680</name>
</gene>
<evidence type="ECO:0000313" key="1">
    <source>
        <dbReference type="EMBL" id="BDY13056.1"/>
    </source>
</evidence>